<sequence>MPRPINFITVESESYTRIITSIVEPIRKYLPDSLVSDRRALKDAVNVHFFNEQEYRSEVAHCGINVSMFHGIADKQIRTGEQVGFHDYVFVPGPIWVNQLVHDGVPRSKLFIVGYPKLDPLFTIQPPAESTKQTVLYAPTHSKSCSSYPAFKEFLHSFPSHLHFGVSLHPYDQVHPKPTMEELVSADVVISDTSSIVYEAWSLGKPVIFPDWLVKDKVMSDWPNSIPAKIYSEKIGYHAYNFDHMIELIDLALIQGIDGKTQQFMRQILPQRLRGKSGEVTAQVLQKIAKL</sequence>
<evidence type="ECO:0000313" key="2">
    <source>
        <dbReference type="Proteomes" id="UP000681290"/>
    </source>
</evidence>
<comment type="caution">
    <text evidence="1">The sequence shown here is derived from an EMBL/GenBank/DDBJ whole genome shotgun (WGS) entry which is preliminary data.</text>
</comment>
<organism evidence="1 2">
    <name type="scientific">Paenibacillus woosongensis</name>
    <dbReference type="NCBI Taxonomy" id="307580"/>
    <lineage>
        <taxon>Bacteria</taxon>
        <taxon>Bacillati</taxon>
        <taxon>Bacillota</taxon>
        <taxon>Bacilli</taxon>
        <taxon>Bacillales</taxon>
        <taxon>Paenibacillaceae</taxon>
        <taxon>Paenibacillus</taxon>
    </lineage>
</organism>
<evidence type="ECO:0000313" key="1">
    <source>
        <dbReference type="EMBL" id="GIP56275.1"/>
    </source>
</evidence>
<dbReference type="Proteomes" id="UP000681290">
    <property type="component" value="Unassembled WGS sequence"/>
</dbReference>
<protein>
    <submittedName>
        <fullName evidence="1">Uncharacterized protein</fullName>
    </submittedName>
</protein>
<reference evidence="1 2" key="1">
    <citation type="submission" date="2021-03" db="EMBL/GenBank/DDBJ databases">
        <title>Antimicrobial resistance genes in bacteria isolated from Japanese honey, and their potential for conferring macrolide and lincosamide resistance in the American foulbrood pathogen Paenibacillus larvae.</title>
        <authorList>
            <person name="Okamoto M."/>
            <person name="Kumagai M."/>
            <person name="Kanamori H."/>
            <person name="Takamatsu D."/>
        </authorList>
    </citation>
    <scope>NUCLEOTIDE SEQUENCE [LARGE SCALE GENOMIC DNA]</scope>
    <source>
        <strain evidence="1 2">J15TS10</strain>
    </source>
</reference>
<dbReference type="InterPro" id="IPR043148">
    <property type="entry name" value="TagF_C"/>
</dbReference>
<keyword evidence="2" id="KW-1185">Reference proteome</keyword>
<name>A0ABQ4MLI3_9BACL</name>
<dbReference type="Gene3D" id="3.40.50.12580">
    <property type="match status" value="1"/>
</dbReference>
<accession>A0ABQ4MLI3</accession>
<proteinExistence type="predicted"/>
<dbReference type="EMBL" id="BOSM01000001">
    <property type="protein sequence ID" value="GIP56275.1"/>
    <property type="molecule type" value="Genomic_DNA"/>
</dbReference>
<gene>
    <name evidence="1" type="ORF">J15TS10_00890</name>
</gene>
<dbReference type="SUPFAM" id="SSF53756">
    <property type="entry name" value="UDP-Glycosyltransferase/glycogen phosphorylase"/>
    <property type="match status" value="1"/>
</dbReference>